<dbReference type="CDD" id="cd06661">
    <property type="entry name" value="GGCT_like"/>
    <property type="match status" value="1"/>
</dbReference>
<accession>A0ABS2N5G2</accession>
<comment type="caution">
    <text evidence="4">The sequence shown here is derived from an EMBL/GenBank/DDBJ whole genome shotgun (WGS) entry which is preliminary data.</text>
</comment>
<evidence type="ECO:0000313" key="4">
    <source>
        <dbReference type="EMBL" id="MBM7573359.1"/>
    </source>
</evidence>
<dbReference type="InterPro" id="IPR013024">
    <property type="entry name" value="GGCT-like"/>
</dbReference>
<name>A0ABS2N5G2_9BACI</name>
<dbReference type="PANTHER" id="PTHR12510:SF4">
    <property type="entry name" value="GAMMA-GLUTAMYLAMINECYCLOTRANSFERASE"/>
    <property type="match status" value="1"/>
</dbReference>
<keyword evidence="5" id="KW-1185">Reference proteome</keyword>
<dbReference type="EMBL" id="JAFBDR010000031">
    <property type="protein sequence ID" value="MBM7573359.1"/>
    <property type="molecule type" value="Genomic_DNA"/>
</dbReference>
<evidence type="ECO:0000313" key="5">
    <source>
        <dbReference type="Proteomes" id="UP001296943"/>
    </source>
</evidence>
<protein>
    <recommendedName>
        <fullName evidence="2">Gamma-glutamylcyclotransferase family protein</fullName>
    </recommendedName>
</protein>
<evidence type="ECO:0000259" key="3">
    <source>
        <dbReference type="Pfam" id="PF06094"/>
    </source>
</evidence>
<reference evidence="4 5" key="1">
    <citation type="submission" date="2021-01" db="EMBL/GenBank/DDBJ databases">
        <title>Genomic Encyclopedia of Type Strains, Phase IV (KMG-IV): sequencing the most valuable type-strain genomes for metagenomic binning, comparative biology and taxonomic classification.</title>
        <authorList>
            <person name="Goeker M."/>
        </authorList>
    </citation>
    <scope>NUCLEOTIDE SEQUENCE [LARGE SCALE GENOMIC DNA]</scope>
    <source>
        <strain evidence="4 5">DSM 23711</strain>
    </source>
</reference>
<proteinExistence type="inferred from homology"/>
<gene>
    <name evidence="4" type="ORF">JOC48_003921</name>
</gene>
<dbReference type="InterPro" id="IPR039126">
    <property type="entry name" value="GGACT"/>
</dbReference>
<dbReference type="InterPro" id="IPR036568">
    <property type="entry name" value="GGCT-like_sf"/>
</dbReference>
<feature type="domain" description="Gamma-glutamylcyclotransferase AIG2-like" evidence="3">
    <location>
        <begin position="6"/>
        <end position="125"/>
    </location>
</feature>
<sequence length="127" mass="14696">MKQHLVFVYGTLRLNENNHHFLKQAELVAKKCWIYGKLYDVGCGYPAVTTGDNQTRVYGELYKVTDQELAQLDILEDYEENGNNNEYERIEQTVFTETGTFSAYVYIYSKEQVSGLREISSGDWTSN</sequence>
<organism evidence="4 5">
    <name type="scientific">Aquibacillus albus</name>
    <dbReference type="NCBI Taxonomy" id="1168171"/>
    <lineage>
        <taxon>Bacteria</taxon>
        <taxon>Bacillati</taxon>
        <taxon>Bacillota</taxon>
        <taxon>Bacilli</taxon>
        <taxon>Bacillales</taxon>
        <taxon>Bacillaceae</taxon>
        <taxon>Aquibacillus</taxon>
    </lineage>
</organism>
<dbReference type="PANTHER" id="PTHR12510">
    <property type="entry name" value="TROPONIN C-AKIN-1 PROTEIN"/>
    <property type="match status" value="1"/>
</dbReference>
<dbReference type="Pfam" id="PF06094">
    <property type="entry name" value="GGACT"/>
    <property type="match status" value="1"/>
</dbReference>
<dbReference type="RefSeq" id="WP_204502007.1">
    <property type="nucleotide sequence ID" value="NZ_JAFBDR010000031.1"/>
</dbReference>
<dbReference type="SUPFAM" id="SSF110857">
    <property type="entry name" value="Gamma-glutamyl cyclotransferase-like"/>
    <property type="match status" value="1"/>
</dbReference>
<dbReference type="Gene3D" id="3.10.490.10">
    <property type="entry name" value="Gamma-glutamyl cyclotransferase-like"/>
    <property type="match status" value="1"/>
</dbReference>
<dbReference type="Proteomes" id="UP001296943">
    <property type="component" value="Unassembled WGS sequence"/>
</dbReference>
<comment type="similarity">
    <text evidence="1 2">Belongs to the gamma-glutamylcyclotransferase family.</text>
</comment>
<evidence type="ECO:0000256" key="2">
    <source>
        <dbReference type="RuleBase" id="RU367036"/>
    </source>
</evidence>
<dbReference type="InterPro" id="IPR009288">
    <property type="entry name" value="AIG2-like_dom"/>
</dbReference>
<evidence type="ECO:0000256" key="1">
    <source>
        <dbReference type="ARBA" id="ARBA00008861"/>
    </source>
</evidence>